<dbReference type="SUPFAM" id="SSF52047">
    <property type="entry name" value="RNI-like"/>
    <property type="match status" value="2"/>
</dbReference>
<dbReference type="Pfam" id="PF08387">
    <property type="entry name" value="FBD"/>
    <property type="match status" value="1"/>
</dbReference>
<gene>
    <name evidence="2" type="ORF">BUALT_Bualt07G0099500</name>
</gene>
<dbReference type="CDD" id="cd22160">
    <property type="entry name" value="F-box_AtFBL13-like"/>
    <property type="match status" value="1"/>
</dbReference>
<comment type="caution">
    <text evidence="2">The sequence shown here is derived from an EMBL/GenBank/DDBJ whole genome shotgun (WGS) entry which is preliminary data.</text>
</comment>
<reference evidence="2" key="1">
    <citation type="submission" date="2019-10" db="EMBL/GenBank/DDBJ databases">
        <authorList>
            <person name="Zhang R."/>
            <person name="Pan Y."/>
            <person name="Wang J."/>
            <person name="Ma R."/>
            <person name="Yu S."/>
        </authorList>
    </citation>
    <scope>NUCLEOTIDE SEQUENCE</scope>
    <source>
        <strain evidence="2">LA-IB0</strain>
        <tissue evidence="2">Leaf</tissue>
    </source>
</reference>
<evidence type="ECO:0000313" key="2">
    <source>
        <dbReference type="EMBL" id="KAG8379539.1"/>
    </source>
</evidence>
<dbReference type="PROSITE" id="PS50181">
    <property type="entry name" value="FBOX"/>
    <property type="match status" value="1"/>
</dbReference>
<dbReference type="InterPro" id="IPR001810">
    <property type="entry name" value="F-box_dom"/>
</dbReference>
<dbReference type="SMART" id="SM00579">
    <property type="entry name" value="FBD"/>
    <property type="match status" value="1"/>
</dbReference>
<feature type="domain" description="F-box" evidence="1">
    <location>
        <begin position="18"/>
        <end position="54"/>
    </location>
</feature>
<name>A0AAV6XAV9_9LAMI</name>
<dbReference type="Proteomes" id="UP000826271">
    <property type="component" value="Unassembled WGS sequence"/>
</dbReference>
<dbReference type="PANTHER" id="PTHR31293:SF12">
    <property type="entry name" value="RNI-LIKE SUPERFAMILY PROTEIN"/>
    <property type="match status" value="1"/>
</dbReference>
<sequence>MKRSGSTLDENRPQYDCIDRISDLPDSILGKILSYLPTKYAVATSILSTKWRYLFPFGVPPIKLDLDDSFLLHPIENQSQSPSSSFSDFVDRLLNETLLDVRCVDRLALKCQKHYGDDKIVSWISAALQRNVRQLTLKFFLHDSETLFHTLNGCKTIVKLELSKNFDLYLPGNFTLPNLTRLTLIGLTFHDDRESVNELLDGCPSLDDLWLCGCNTLYLDTLCIRSPLLKGLVIEDCWSGSTCDLLLDAPNLEVLIYNDCTAADYSLTKFKALLAVTIDVGPSTEQLEDEDDYIDDEGVSSLDSGVAEIFTACSSAVRLYLAACAIEAVQRANVQVPAFQNLTFLALGCMTILGWKLFASLLTSAPNLESLQLEEGFNEYEGGFASFESLLPTLPICLESKLKKIDLWVFKGEEDEMKLIEYFLKNGKHLEKLHVHCLPYEDITTLLRIFMFPRLSKTCRVLFLRK</sequence>
<dbReference type="InterPro" id="IPR053781">
    <property type="entry name" value="F-box_AtFBL13-like"/>
</dbReference>
<keyword evidence="3" id="KW-1185">Reference proteome</keyword>
<dbReference type="AlphaFoldDB" id="A0AAV6XAV9"/>
<protein>
    <recommendedName>
        <fullName evidence="1">F-box domain-containing protein</fullName>
    </recommendedName>
</protein>
<organism evidence="2 3">
    <name type="scientific">Buddleja alternifolia</name>
    <dbReference type="NCBI Taxonomy" id="168488"/>
    <lineage>
        <taxon>Eukaryota</taxon>
        <taxon>Viridiplantae</taxon>
        <taxon>Streptophyta</taxon>
        <taxon>Embryophyta</taxon>
        <taxon>Tracheophyta</taxon>
        <taxon>Spermatophyta</taxon>
        <taxon>Magnoliopsida</taxon>
        <taxon>eudicotyledons</taxon>
        <taxon>Gunneridae</taxon>
        <taxon>Pentapetalae</taxon>
        <taxon>asterids</taxon>
        <taxon>lamiids</taxon>
        <taxon>Lamiales</taxon>
        <taxon>Scrophulariaceae</taxon>
        <taxon>Buddlejeae</taxon>
        <taxon>Buddleja</taxon>
    </lineage>
</organism>
<proteinExistence type="predicted"/>
<dbReference type="PANTHER" id="PTHR31293">
    <property type="entry name" value="RNI-LIKE SUPERFAMILY PROTEIN"/>
    <property type="match status" value="1"/>
</dbReference>
<accession>A0AAV6XAV9</accession>
<dbReference type="Gene3D" id="3.80.10.10">
    <property type="entry name" value="Ribonuclease Inhibitor"/>
    <property type="match status" value="2"/>
</dbReference>
<dbReference type="InterPro" id="IPR055411">
    <property type="entry name" value="LRR_FXL15/At3g58940/PEG3-like"/>
</dbReference>
<dbReference type="Pfam" id="PF24758">
    <property type="entry name" value="LRR_At5g56370"/>
    <property type="match status" value="1"/>
</dbReference>
<evidence type="ECO:0000313" key="3">
    <source>
        <dbReference type="Proteomes" id="UP000826271"/>
    </source>
</evidence>
<dbReference type="InterPro" id="IPR036047">
    <property type="entry name" value="F-box-like_dom_sf"/>
</dbReference>
<dbReference type="InterPro" id="IPR032675">
    <property type="entry name" value="LRR_dom_sf"/>
</dbReference>
<dbReference type="EMBL" id="WHWC01000007">
    <property type="protein sequence ID" value="KAG8379539.1"/>
    <property type="molecule type" value="Genomic_DNA"/>
</dbReference>
<dbReference type="SUPFAM" id="SSF81383">
    <property type="entry name" value="F-box domain"/>
    <property type="match status" value="1"/>
</dbReference>
<dbReference type="InterPro" id="IPR006566">
    <property type="entry name" value="FBD"/>
</dbReference>
<dbReference type="InterPro" id="IPR055294">
    <property type="entry name" value="FBL60-like"/>
</dbReference>
<dbReference type="SMART" id="SM00256">
    <property type="entry name" value="FBOX"/>
    <property type="match status" value="1"/>
</dbReference>
<evidence type="ECO:0000259" key="1">
    <source>
        <dbReference type="PROSITE" id="PS50181"/>
    </source>
</evidence>
<dbReference type="Pfam" id="PF00646">
    <property type="entry name" value="F-box"/>
    <property type="match status" value="1"/>
</dbReference>